<evidence type="ECO:0000256" key="1">
    <source>
        <dbReference type="SAM" id="MobiDB-lite"/>
    </source>
</evidence>
<evidence type="ECO:0000313" key="4">
    <source>
        <dbReference type="Proteomes" id="UP000011083"/>
    </source>
</evidence>
<keyword evidence="2" id="KW-0732">Signal</keyword>
<dbReference type="AlphaFoldDB" id="L8GV92"/>
<accession>L8GV92</accession>
<name>L8GV92_ACACF</name>
<proteinExistence type="predicted"/>
<dbReference type="GeneID" id="14918176"/>
<dbReference type="VEuPathDB" id="AmoebaDB:ACA1_057330"/>
<keyword evidence="4" id="KW-1185">Reference proteome</keyword>
<dbReference type="Proteomes" id="UP000011083">
    <property type="component" value="Unassembled WGS sequence"/>
</dbReference>
<evidence type="ECO:0008006" key="5">
    <source>
        <dbReference type="Google" id="ProtNLM"/>
    </source>
</evidence>
<reference evidence="3 4" key="1">
    <citation type="journal article" date="2013" name="Genome Biol.">
        <title>Genome of Acanthamoeba castellanii highlights extensive lateral gene transfer and early evolution of tyrosine kinase signaling.</title>
        <authorList>
            <person name="Clarke M."/>
            <person name="Lohan A.J."/>
            <person name="Liu B."/>
            <person name="Lagkouvardos I."/>
            <person name="Roy S."/>
            <person name="Zafar N."/>
            <person name="Bertelli C."/>
            <person name="Schilde C."/>
            <person name="Kianianmomeni A."/>
            <person name="Burglin T.R."/>
            <person name="Frech C."/>
            <person name="Turcotte B."/>
            <person name="Kopec K.O."/>
            <person name="Synnott J.M."/>
            <person name="Choo C."/>
            <person name="Paponov I."/>
            <person name="Finkler A."/>
            <person name="Soon Heng Tan C."/>
            <person name="Hutchins A.P."/>
            <person name="Weinmeier T."/>
            <person name="Rattei T."/>
            <person name="Chu J.S."/>
            <person name="Gimenez G."/>
            <person name="Irimia M."/>
            <person name="Rigden D.J."/>
            <person name="Fitzpatrick D.A."/>
            <person name="Lorenzo-Morales J."/>
            <person name="Bateman A."/>
            <person name="Chiu C.H."/>
            <person name="Tang P."/>
            <person name="Hegemann P."/>
            <person name="Fromm H."/>
            <person name="Raoult D."/>
            <person name="Greub G."/>
            <person name="Miranda-Saavedra D."/>
            <person name="Chen N."/>
            <person name="Nash P."/>
            <person name="Ginger M.L."/>
            <person name="Horn M."/>
            <person name="Schaap P."/>
            <person name="Caler L."/>
            <person name="Loftus B."/>
        </authorList>
    </citation>
    <scope>NUCLEOTIDE SEQUENCE [LARGE SCALE GENOMIC DNA]</scope>
    <source>
        <strain evidence="3 4">Neff</strain>
    </source>
</reference>
<dbReference type="RefSeq" id="XP_004339112.1">
    <property type="nucleotide sequence ID" value="XM_004339064.1"/>
</dbReference>
<dbReference type="EMBL" id="KB007974">
    <property type="protein sequence ID" value="ELR17099.1"/>
    <property type="molecule type" value="Genomic_DNA"/>
</dbReference>
<organism evidence="3 4">
    <name type="scientific">Acanthamoeba castellanii (strain ATCC 30010 / Neff)</name>
    <dbReference type="NCBI Taxonomy" id="1257118"/>
    <lineage>
        <taxon>Eukaryota</taxon>
        <taxon>Amoebozoa</taxon>
        <taxon>Discosea</taxon>
        <taxon>Longamoebia</taxon>
        <taxon>Centramoebida</taxon>
        <taxon>Acanthamoebidae</taxon>
        <taxon>Acanthamoeba</taxon>
    </lineage>
</organism>
<dbReference type="Pfam" id="PF19177">
    <property type="entry name" value="DUF5859"/>
    <property type="match status" value="1"/>
</dbReference>
<sequence>MARFTHLMPLFAFALAFVVLTVPPSQAAKGGRPAGHPHHPHHPHHSGGFLDTTCREVPFTPEGLARLEPIKAANLGTFNCSGSFTYYDPSTGHVTATIDLPWFNQSTLYEPSCGCWVTTSFAFGPTLPPLVIREYGNALPGRAEEGTCLEFDWPEDDGNITQSIAFGRNMHFNVHRDLPYLRQSDGTLTRHQSFYRVAGTQNELVVVRKFNEAGFIDWIENLVCLMVEPQLL</sequence>
<feature type="compositionally biased region" description="Basic residues" evidence="1">
    <location>
        <begin position="35"/>
        <end position="45"/>
    </location>
</feature>
<gene>
    <name evidence="3" type="ORF">ACA1_057330</name>
</gene>
<dbReference type="InterPro" id="IPR043849">
    <property type="entry name" value="DUF5859"/>
</dbReference>
<feature type="region of interest" description="Disordered" evidence="1">
    <location>
        <begin position="28"/>
        <end position="47"/>
    </location>
</feature>
<protein>
    <recommendedName>
        <fullName evidence="5">Mimivirus encoded protein</fullName>
    </recommendedName>
</protein>
<evidence type="ECO:0000256" key="2">
    <source>
        <dbReference type="SAM" id="SignalP"/>
    </source>
</evidence>
<feature type="signal peptide" evidence="2">
    <location>
        <begin position="1"/>
        <end position="27"/>
    </location>
</feature>
<dbReference type="KEGG" id="acan:ACA1_057330"/>
<feature type="chain" id="PRO_5003990135" description="Mimivirus encoded protein" evidence="2">
    <location>
        <begin position="28"/>
        <end position="232"/>
    </location>
</feature>
<evidence type="ECO:0000313" key="3">
    <source>
        <dbReference type="EMBL" id="ELR17099.1"/>
    </source>
</evidence>